<protein>
    <recommendedName>
        <fullName evidence="2">beta-mannosidase</fullName>
        <ecNumber evidence="2">3.2.1.25</ecNumber>
    </recommendedName>
</protein>
<dbReference type="InterPro" id="IPR050887">
    <property type="entry name" value="Beta-mannosidase_GH2"/>
</dbReference>
<dbReference type="Pfam" id="PF17753">
    <property type="entry name" value="Ig_mannosidase"/>
    <property type="match status" value="1"/>
</dbReference>
<name>A0ABU8TS64_9HYPH</name>
<keyword evidence="3 8" id="KW-0378">Hydrolase</keyword>
<dbReference type="Proteomes" id="UP001385499">
    <property type="component" value="Unassembled WGS sequence"/>
</dbReference>
<dbReference type="InterPro" id="IPR041625">
    <property type="entry name" value="Beta-mannosidase_Ig"/>
</dbReference>
<dbReference type="InterPro" id="IPR013783">
    <property type="entry name" value="Ig-like_fold"/>
</dbReference>
<dbReference type="PANTHER" id="PTHR43730:SF1">
    <property type="entry name" value="BETA-MANNOSIDASE"/>
    <property type="match status" value="1"/>
</dbReference>
<sequence>MSFLLPVSGDKTVALTEGWRLAVTAADAVALPNQLADVEGWVPAAVPGTVAGALSSASKYDPESPLSLHDKDAWYVTTFSVDVPGAWELKFEGLATISEVYLDGKLIGSFESMFRSLALEVDLTETHELAICFRALAPVLEQKGPRARWRPQLATSQGLRLIRTTLLGHMPGWCPEIHAVGPWRPISLLKRGELRAGGLRMSADLGAEDTGVLTVDLEIDGNTESVVLRCDGLETLMVQKDYGRFHGALTIPNVTPWMPHTHGEPHLYGVSVLVDGQAFDLGCTGFRSIEVDRGPDGKGFGLVVNGKPVFCRGAVWTSADLLNLSGSEATYRPLLELARDAGMNMLRIGGTMTYETRAFFEFCDQLGILVWQDFQFANYDYPVKDEAFVATVREEAREQLGKVQGCPSLAVLCGGSEIYQQGAMMGLPENRWKGPLCEEILSAESSAARPDVPYVANSPCEGALPFSPNAGIAHYYGVGAYQRPLEDARRADVRFAAECLAFSNVPEGSLLETHLPVKPGHDPRWKSRVPRDRGAGWDFEDVRDHYLKALYKINPQDLRYSDPDRYLDLSRVVTGEVMEATFAEWRRAGSSCNGALVWTYQDLEPGAGWGILDSSGMPKPAYYALKRAFRPVNVTMTDEGTNGLCVHVINEAAAPRNLLLTLACLRDGTTPVVSGRRELNLMPLSNQQIAATDLFGAFFDTTYAYRFGPPAHDVTVARLIDSETEEILAEAFHFPQGHQEIRQLLALETKLHQEAHTGNWYLTLTAQRFARSVHLDIPGWQASDNWFHLAPGAEKVVQLNATIETTGDPKGHLRALNGNTSVQLSAG</sequence>
<feature type="domain" description="Beta-mannosidase Ig-fold" evidence="6">
    <location>
        <begin position="752"/>
        <end position="814"/>
    </location>
</feature>
<dbReference type="InterPro" id="IPR008979">
    <property type="entry name" value="Galactose-bd-like_sf"/>
</dbReference>
<dbReference type="SUPFAM" id="SSF49785">
    <property type="entry name" value="Galactose-binding domain-like"/>
    <property type="match status" value="1"/>
</dbReference>
<evidence type="ECO:0000256" key="2">
    <source>
        <dbReference type="ARBA" id="ARBA00012754"/>
    </source>
</evidence>
<dbReference type="InterPro" id="IPR036156">
    <property type="entry name" value="Beta-gal/glucu_dom_sf"/>
</dbReference>
<evidence type="ECO:0000256" key="5">
    <source>
        <dbReference type="ARBA" id="ARBA00023295"/>
    </source>
</evidence>
<feature type="domain" description="Beta-mannosidase-like galactose-binding" evidence="7">
    <location>
        <begin position="39"/>
        <end position="184"/>
    </location>
</feature>
<dbReference type="EC" id="3.2.1.25" evidence="2"/>
<evidence type="ECO:0000256" key="3">
    <source>
        <dbReference type="ARBA" id="ARBA00022801"/>
    </source>
</evidence>
<dbReference type="Pfam" id="PF22666">
    <property type="entry name" value="Glyco_hydro_2_N2"/>
    <property type="match status" value="1"/>
</dbReference>
<accession>A0ABU8TS64</accession>
<keyword evidence="4" id="KW-0325">Glycoprotein</keyword>
<comment type="catalytic activity">
    <reaction evidence="1">
        <text>Hydrolysis of terminal, non-reducing beta-D-mannose residues in beta-D-mannosides.</text>
        <dbReference type="EC" id="3.2.1.25"/>
    </reaction>
</comment>
<proteinExistence type="predicted"/>
<evidence type="ECO:0000256" key="4">
    <source>
        <dbReference type="ARBA" id="ARBA00023180"/>
    </source>
</evidence>
<gene>
    <name evidence="8" type="ORF">V6575_20795</name>
</gene>
<evidence type="ECO:0000313" key="8">
    <source>
        <dbReference type="EMBL" id="MEJ8476536.1"/>
    </source>
</evidence>
<evidence type="ECO:0000259" key="7">
    <source>
        <dbReference type="Pfam" id="PF22666"/>
    </source>
</evidence>
<reference evidence="8 9" key="1">
    <citation type="submission" date="2024-02" db="EMBL/GenBank/DDBJ databases">
        <title>Roseibium algae sp. nov., isolated from marine alga (Grateloupia sp.), showing potential in myo-inositol conversion.</title>
        <authorList>
            <person name="Wang Y."/>
        </authorList>
    </citation>
    <scope>NUCLEOTIDE SEQUENCE [LARGE SCALE GENOMIC DNA]</scope>
    <source>
        <strain evidence="8 9">H3510</strain>
    </source>
</reference>
<comment type="caution">
    <text evidence="8">The sequence shown here is derived from an EMBL/GenBank/DDBJ whole genome shotgun (WGS) entry which is preliminary data.</text>
</comment>
<organism evidence="8 9">
    <name type="scientific">Roseibium algae</name>
    <dbReference type="NCBI Taxonomy" id="3123038"/>
    <lineage>
        <taxon>Bacteria</taxon>
        <taxon>Pseudomonadati</taxon>
        <taxon>Pseudomonadota</taxon>
        <taxon>Alphaproteobacteria</taxon>
        <taxon>Hyphomicrobiales</taxon>
        <taxon>Stappiaceae</taxon>
        <taxon>Roseibium</taxon>
    </lineage>
</organism>
<dbReference type="Gene3D" id="2.60.40.10">
    <property type="entry name" value="Immunoglobulins"/>
    <property type="match status" value="1"/>
</dbReference>
<dbReference type="SUPFAM" id="SSF49303">
    <property type="entry name" value="beta-Galactosidase/glucuronidase domain"/>
    <property type="match status" value="2"/>
</dbReference>
<evidence type="ECO:0000313" key="9">
    <source>
        <dbReference type="Proteomes" id="UP001385499"/>
    </source>
</evidence>
<dbReference type="SUPFAM" id="SSF51445">
    <property type="entry name" value="(Trans)glycosidases"/>
    <property type="match status" value="1"/>
</dbReference>
<evidence type="ECO:0000256" key="1">
    <source>
        <dbReference type="ARBA" id="ARBA00000829"/>
    </source>
</evidence>
<dbReference type="PANTHER" id="PTHR43730">
    <property type="entry name" value="BETA-MANNOSIDASE"/>
    <property type="match status" value="1"/>
</dbReference>
<dbReference type="InterPro" id="IPR054593">
    <property type="entry name" value="Beta-mannosidase-like_N2"/>
</dbReference>
<dbReference type="RefSeq" id="WP_340277130.1">
    <property type="nucleotide sequence ID" value="NZ_JBAKIA010000020.1"/>
</dbReference>
<dbReference type="Gene3D" id="3.20.20.80">
    <property type="entry name" value="Glycosidases"/>
    <property type="match status" value="1"/>
</dbReference>
<dbReference type="InterPro" id="IPR017853">
    <property type="entry name" value="GH"/>
</dbReference>
<evidence type="ECO:0000259" key="6">
    <source>
        <dbReference type="Pfam" id="PF17753"/>
    </source>
</evidence>
<dbReference type="GO" id="GO:0016787">
    <property type="term" value="F:hydrolase activity"/>
    <property type="evidence" value="ECO:0007669"/>
    <property type="project" value="UniProtKB-KW"/>
</dbReference>
<dbReference type="EMBL" id="JBAKIA010000020">
    <property type="protein sequence ID" value="MEJ8476536.1"/>
    <property type="molecule type" value="Genomic_DNA"/>
</dbReference>
<dbReference type="Gene3D" id="2.60.120.260">
    <property type="entry name" value="Galactose-binding domain-like"/>
    <property type="match status" value="1"/>
</dbReference>
<keyword evidence="9" id="KW-1185">Reference proteome</keyword>
<keyword evidence="5" id="KW-0326">Glycosidase</keyword>